<dbReference type="Proteomes" id="UP000182517">
    <property type="component" value="Chromosome"/>
</dbReference>
<evidence type="ECO:0000256" key="4">
    <source>
        <dbReference type="ARBA" id="ARBA00023002"/>
    </source>
</evidence>
<dbReference type="InterPro" id="IPR046867">
    <property type="entry name" value="AldOxase/xan_DH_MoCoBD2"/>
</dbReference>
<dbReference type="InterPro" id="IPR037165">
    <property type="entry name" value="AldOxase/xan_DH_Mopterin-bd_sf"/>
</dbReference>
<dbReference type="InterPro" id="IPR012675">
    <property type="entry name" value="Beta-grasp_dom_sf"/>
</dbReference>
<keyword evidence="3" id="KW-0479">Metal-binding</keyword>
<evidence type="ECO:0000259" key="6">
    <source>
        <dbReference type="PROSITE" id="PS51085"/>
    </source>
</evidence>
<dbReference type="Pfam" id="PF01315">
    <property type="entry name" value="Ald_Xan_dh_C"/>
    <property type="match status" value="1"/>
</dbReference>
<dbReference type="Pfam" id="PF02738">
    <property type="entry name" value="MoCoBD_1"/>
    <property type="match status" value="1"/>
</dbReference>
<accession>A0A1L3GT44</accession>
<evidence type="ECO:0000256" key="2">
    <source>
        <dbReference type="ARBA" id="ARBA00022505"/>
    </source>
</evidence>
<dbReference type="PANTHER" id="PTHR11908">
    <property type="entry name" value="XANTHINE DEHYDROGENASE"/>
    <property type="match status" value="1"/>
</dbReference>
<organism evidence="7 8">
    <name type="scientific">Syntrophotalea acetylenivorans</name>
    <dbReference type="NCBI Taxonomy" id="1842532"/>
    <lineage>
        <taxon>Bacteria</taxon>
        <taxon>Pseudomonadati</taxon>
        <taxon>Thermodesulfobacteriota</taxon>
        <taxon>Desulfuromonadia</taxon>
        <taxon>Desulfuromonadales</taxon>
        <taxon>Syntrophotaleaceae</taxon>
        <taxon>Syntrophotalea</taxon>
    </lineage>
</organism>
<dbReference type="Pfam" id="PF20256">
    <property type="entry name" value="MoCoBD_2"/>
    <property type="match status" value="1"/>
</dbReference>
<dbReference type="SUPFAM" id="SSF47741">
    <property type="entry name" value="CO dehydrogenase ISP C-domain like"/>
    <property type="match status" value="1"/>
</dbReference>
<dbReference type="RefSeq" id="WP_072285116.1">
    <property type="nucleotide sequence ID" value="NZ_CP015519.1"/>
</dbReference>
<dbReference type="NCBIfam" id="NF045668">
    <property type="entry name" value="pterin_aldehy"/>
    <property type="match status" value="1"/>
</dbReference>
<evidence type="ECO:0000256" key="5">
    <source>
        <dbReference type="ARBA" id="ARBA00023004"/>
    </source>
</evidence>
<dbReference type="InterPro" id="IPR036010">
    <property type="entry name" value="2Fe-2S_ferredoxin-like_sf"/>
</dbReference>
<dbReference type="PIRSF" id="PIRSF000127">
    <property type="entry name" value="Xanthine_DH"/>
    <property type="match status" value="1"/>
</dbReference>
<dbReference type="GO" id="GO:0005506">
    <property type="term" value="F:iron ion binding"/>
    <property type="evidence" value="ECO:0007669"/>
    <property type="project" value="InterPro"/>
</dbReference>
<name>A0A1L3GT44_9BACT</name>
<dbReference type="Gene3D" id="3.90.1170.50">
    <property type="entry name" value="Aldehyde oxidase/xanthine dehydrogenase, a/b hammerhead"/>
    <property type="match status" value="1"/>
</dbReference>
<dbReference type="Gene3D" id="1.10.150.120">
    <property type="entry name" value="[2Fe-2S]-binding domain"/>
    <property type="match status" value="1"/>
</dbReference>
<dbReference type="PROSITE" id="PS00197">
    <property type="entry name" value="2FE2S_FER_1"/>
    <property type="match status" value="1"/>
</dbReference>
<dbReference type="STRING" id="1842532.A7E78_09400"/>
<dbReference type="PROSITE" id="PS51085">
    <property type="entry name" value="2FE2S_FER_2"/>
    <property type="match status" value="1"/>
</dbReference>
<dbReference type="AlphaFoldDB" id="A0A1L3GT44"/>
<dbReference type="SMART" id="SM01008">
    <property type="entry name" value="Ald_Xan_dh_C"/>
    <property type="match status" value="1"/>
</dbReference>
<dbReference type="InterPro" id="IPR016208">
    <property type="entry name" value="Ald_Oxase/xanthine_DH-like"/>
</dbReference>
<dbReference type="Gene3D" id="3.10.20.30">
    <property type="match status" value="1"/>
</dbReference>
<sequence length="948" mass="103153">MVKKILKVNGVERHVVVNQDALLSDVIRKQLQLTGTKVGCGTGTCGACNVILNGKLVRTCVTRMKRVENWSEITTVEGIGTPQNLHPIQKAIIKHGALQCGFCTPGFVVSIKALLDVNPNPDRQDVRDWFTKYKNACRCVGYMSLVDAAMDAAKVLRGDMDESVLEYKDISNGSLYGTRYPRPTSVAKVCGLWDFGADKREQLPEGTLFCSLVYADVAHANINGVDTSEAEKMPGVVKIVTAKDIQGKNRITGLITFPTNKGDGWERPILCDKKVFQYGDAIAIVCAQTQAQADEAAKAVKLDLEVLPHYMNAMAAIAEDAIEIHPGTPNLYFTQGLKKGEETAPIMEKAAHVVEGEYYLGRQPQMPLESDIGFAYTNEDGKVVVCSKSIAIQLHVAMIAPGLGLDPENLVVVQNPCGSSFGYKFCPSNEALVAAATMATGVPCYLEYSWAQLQFYTGKRSPFWFKAKLAADENGKFLATETEWYVDHGPYSEFGDLLTIRGMQYAFAGYDIANMRGEGHTVATNHCWGAPFRAYGSPQSFFASESLIDELAKKMGKDPFELRELNCYREGATTPTQQTPEVFVFPKQFEALRPKYERAKQLAEMNSTETKKRGVGVSLGIYGCGLDGPDTSEAWAELLPNNEVMIGNSWQDHGQGADIGTLTFAHETLKPLGLKPEQINLCMNDSSMTPNSGPSGGSRHNLVTGNAIRVACEMLLEGMKKADGSYRSYDEMQTDGIDTKYLGKWTTPCTDCDVETGAGDPFCVYMYGLFLSEVEVDITTGKTKVIKMTHVADVGTITNQLAVDGQIYGGLAQGIGLALTEDFEHIQKHSNMIGAGFPFCNDITDDLEIIYVCEPREHGAFGAGGVGELPLTAPHCAIINAIDDACGARIRHLPAYPEKVLAALNSKKKAFDVADAIALGYTSDAVDSVPPKPEDVINALAEMETEKV</sequence>
<proteinExistence type="inferred from homology"/>
<keyword evidence="5" id="KW-0408">Iron</keyword>
<evidence type="ECO:0000313" key="7">
    <source>
        <dbReference type="EMBL" id="APG29089.1"/>
    </source>
</evidence>
<dbReference type="SUPFAM" id="SSF54292">
    <property type="entry name" value="2Fe-2S ferredoxin-like"/>
    <property type="match status" value="1"/>
</dbReference>
<dbReference type="KEGG" id="pef:A7E78_09400"/>
<comment type="similarity">
    <text evidence="1">Belongs to the xanthine dehydrogenase family.</text>
</comment>
<feature type="domain" description="2Fe-2S ferredoxin-type" evidence="6">
    <location>
        <begin position="2"/>
        <end position="79"/>
    </location>
</feature>
<dbReference type="PANTHER" id="PTHR11908:SF132">
    <property type="entry name" value="ALDEHYDE OXIDASE 1-RELATED"/>
    <property type="match status" value="1"/>
</dbReference>
<dbReference type="InterPro" id="IPR036856">
    <property type="entry name" value="Ald_Oxase/Xan_DH_a/b_sf"/>
</dbReference>
<evidence type="ECO:0000256" key="3">
    <source>
        <dbReference type="ARBA" id="ARBA00022723"/>
    </source>
</evidence>
<dbReference type="InterPro" id="IPR006058">
    <property type="entry name" value="2Fe2S_fd_BS"/>
</dbReference>
<dbReference type="SUPFAM" id="SSF54665">
    <property type="entry name" value="CO dehydrogenase molybdoprotein N-domain-like"/>
    <property type="match status" value="1"/>
</dbReference>
<dbReference type="InterPro" id="IPR036884">
    <property type="entry name" value="2Fe-2S-bd_dom_sf"/>
</dbReference>
<keyword evidence="8" id="KW-1185">Reference proteome</keyword>
<dbReference type="Gene3D" id="3.30.365.10">
    <property type="entry name" value="Aldehyde oxidase/xanthine dehydrogenase, molybdopterin binding domain"/>
    <property type="match status" value="4"/>
</dbReference>
<dbReference type="GO" id="GO:0051537">
    <property type="term" value="F:2 iron, 2 sulfur cluster binding"/>
    <property type="evidence" value="ECO:0007669"/>
    <property type="project" value="InterPro"/>
</dbReference>
<reference evidence="7 8" key="1">
    <citation type="journal article" date="2017" name="Genome Announc.">
        <title>Complete Genome Sequences of Two Acetylene-Fermenting Pelobacter acetylenicus Strains.</title>
        <authorList>
            <person name="Sutton J.M."/>
            <person name="Baesman S.M."/>
            <person name="Fierst J.L."/>
            <person name="Poret-Peterson A.T."/>
            <person name="Oremland R.S."/>
            <person name="Dunlap D.S."/>
            <person name="Akob D.M."/>
        </authorList>
    </citation>
    <scope>NUCLEOTIDE SEQUENCE [LARGE SCALE GENOMIC DNA]</scope>
    <source>
        <strain evidence="7 8">SFB93</strain>
    </source>
</reference>
<keyword evidence="2" id="KW-0500">Molybdenum</keyword>
<dbReference type="Pfam" id="PF01799">
    <property type="entry name" value="Fer2_2"/>
    <property type="match status" value="1"/>
</dbReference>
<dbReference type="SUPFAM" id="SSF56003">
    <property type="entry name" value="Molybdenum cofactor-binding domain"/>
    <property type="match status" value="1"/>
</dbReference>
<dbReference type="InterPro" id="IPR001041">
    <property type="entry name" value="2Fe-2S_ferredoxin-type"/>
</dbReference>
<protein>
    <submittedName>
        <fullName evidence="7">Aldehyde oxidoreductase</fullName>
    </submittedName>
</protein>
<dbReference type="InterPro" id="IPR002888">
    <property type="entry name" value="2Fe-2S-bd"/>
</dbReference>
<dbReference type="Pfam" id="PF00111">
    <property type="entry name" value="Fer2"/>
    <property type="match status" value="1"/>
</dbReference>
<dbReference type="EMBL" id="CP015519">
    <property type="protein sequence ID" value="APG29089.1"/>
    <property type="molecule type" value="Genomic_DNA"/>
</dbReference>
<dbReference type="OrthoDB" id="9775084at2"/>
<gene>
    <name evidence="7" type="ORF">A7E78_09400</name>
</gene>
<dbReference type="InterPro" id="IPR008274">
    <property type="entry name" value="AldOxase/xan_DH_MoCoBD1"/>
</dbReference>
<keyword evidence="4" id="KW-0560">Oxidoreductase</keyword>
<evidence type="ECO:0000256" key="1">
    <source>
        <dbReference type="ARBA" id="ARBA00006849"/>
    </source>
</evidence>
<evidence type="ECO:0000313" key="8">
    <source>
        <dbReference type="Proteomes" id="UP000182517"/>
    </source>
</evidence>
<dbReference type="GO" id="GO:0016491">
    <property type="term" value="F:oxidoreductase activity"/>
    <property type="evidence" value="ECO:0007669"/>
    <property type="project" value="UniProtKB-KW"/>
</dbReference>
<dbReference type="InterPro" id="IPR000674">
    <property type="entry name" value="Ald_Oxase/Xan_DH_a/b"/>
</dbReference>
<dbReference type="InterPro" id="IPR054705">
    <property type="entry name" value="Mop"/>
</dbReference>
<dbReference type="CDD" id="cd00207">
    <property type="entry name" value="fer2"/>
    <property type="match status" value="1"/>
</dbReference>